<dbReference type="WBParaSite" id="ALUE_0001595101-mRNA-1">
    <property type="protein sequence ID" value="ALUE_0001595101-mRNA-1"/>
    <property type="gene ID" value="ALUE_0001595101"/>
</dbReference>
<dbReference type="Proteomes" id="UP000036681">
    <property type="component" value="Unplaced"/>
</dbReference>
<protein>
    <submittedName>
        <fullName evidence="2">COesterase domain-containing protein</fullName>
    </submittedName>
</protein>
<dbReference type="AlphaFoldDB" id="A0A0M3ID80"/>
<accession>A0A0M3ID80</accession>
<reference evidence="2" key="1">
    <citation type="submission" date="2017-02" db="UniProtKB">
        <authorList>
            <consortium name="WormBaseParasite"/>
        </authorList>
    </citation>
    <scope>IDENTIFICATION</scope>
</reference>
<proteinExistence type="predicted"/>
<organism evidence="1 2">
    <name type="scientific">Ascaris lumbricoides</name>
    <name type="common">Giant roundworm</name>
    <dbReference type="NCBI Taxonomy" id="6252"/>
    <lineage>
        <taxon>Eukaryota</taxon>
        <taxon>Metazoa</taxon>
        <taxon>Ecdysozoa</taxon>
        <taxon>Nematoda</taxon>
        <taxon>Chromadorea</taxon>
        <taxon>Rhabditida</taxon>
        <taxon>Spirurina</taxon>
        <taxon>Ascaridomorpha</taxon>
        <taxon>Ascaridoidea</taxon>
        <taxon>Ascarididae</taxon>
        <taxon>Ascaris</taxon>
    </lineage>
</organism>
<evidence type="ECO:0000313" key="1">
    <source>
        <dbReference type="Proteomes" id="UP000036681"/>
    </source>
</evidence>
<keyword evidence="1" id="KW-1185">Reference proteome</keyword>
<name>A0A0M3ID80_ASCLU</name>
<sequence length="120" mass="13676">MLLQNEYDCVMSPPYEYPLVHFSPQRQLVYPYATETDRTLAYNALSCSNNTFGSLPTQNDLGGFFEQYPQSYCRNASPYEGYSDWSTNSSDVLAVHSAFAHFCYAPLERNGIVALNITYR</sequence>
<evidence type="ECO:0000313" key="2">
    <source>
        <dbReference type="WBParaSite" id="ALUE_0001595101-mRNA-1"/>
    </source>
</evidence>